<dbReference type="EMBL" id="QCYY01000591">
    <property type="protein sequence ID" value="ROT84126.1"/>
    <property type="molecule type" value="Genomic_DNA"/>
</dbReference>
<dbReference type="Proteomes" id="UP000283509">
    <property type="component" value="Unassembled WGS sequence"/>
</dbReference>
<reference evidence="3 4" key="1">
    <citation type="submission" date="2018-04" db="EMBL/GenBank/DDBJ databases">
        <authorList>
            <person name="Zhang X."/>
            <person name="Yuan J."/>
            <person name="Li F."/>
            <person name="Xiang J."/>
        </authorList>
    </citation>
    <scope>NUCLEOTIDE SEQUENCE [LARGE SCALE GENOMIC DNA]</scope>
    <source>
        <tissue evidence="3">Muscle</tissue>
    </source>
</reference>
<dbReference type="AlphaFoldDB" id="A0A3R7T0G8"/>
<comment type="caution">
    <text evidence="3">The sequence shown here is derived from an EMBL/GenBank/DDBJ whole genome shotgun (WGS) entry which is preliminary data.</text>
</comment>
<name>A0A3R7T0G8_PENVA</name>
<dbReference type="InterPro" id="IPR036397">
    <property type="entry name" value="RNaseH_sf"/>
</dbReference>
<evidence type="ECO:0000256" key="1">
    <source>
        <dbReference type="SAM" id="MobiDB-lite"/>
    </source>
</evidence>
<evidence type="ECO:0000313" key="4">
    <source>
        <dbReference type="Proteomes" id="UP000283509"/>
    </source>
</evidence>
<keyword evidence="2" id="KW-0812">Transmembrane</keyword>
<reference evidence="3 4" key="2">
    <citation type="submission" date="2019-01" db="EMBL/GenBank/DDBJ databases">
        <title>The decoding of complex shrimp genome reveals the adaptation for benthos swimmer, frequently molting mechanism and breeding impact on genome.</title>
        <authorList>
            <person name="Sun Y."/>
            <person name="Gao Y."/>
            <person name="Yu Y."/>
        </authorList>
    </citation>
    <scope>NUCLEOTIDE SEQUENCE [LARGE SCALE GENOMIC DNA]</scope>
    <source>
        <tissue evidence="3">Muscle</tissue>
    </source>
</reference>
<sequence>MVERLHRHIKQALTSSSPNRRWVDQLPHVLLNIRTSFKEDLQCTSAEMVYGTTLALPADFLVTASNFEPGTFGKQLCERMARMKMLLLLALAVLSCVASPASQILDRTDITAAVNLALKAYLTSVDDPLTLNPHIEYKIDAPLIADVLLTMDGATLGGVKDVTAENCDLTGSGPQDIELNLRASQLALSVPGYSMNGTVVDHIPLEGAGQASIVIEDLVAKLVGKGTATLSPFSVTFTEIALDLELFRWTQAIVEYENADIGQYNETVSLKAKRMSASIYNSANNTCIGQPHAETRAGSSEDRARRGTSPSTISHS</sequence>
<keyword evidence="2" id="KW-0472">Membrane</keyword>
<keyword evidence="4" id="KW-1185">Reference proteome</keyword>
<dbReference type="OrthoDB" id="6370791at2759"/>
<evidence type="ECO:0000256" key="2">
    <source>
        <dbReference type="SAM" id="Phobius"/>
    </source>
</evidence>
<feature type="transmembrane region" description="Helical" evidence="2">
    <location>
        <begin position="85"/>
        <end position="105"/>
    </location>
</feature>
<evidence type="ECO:0000313" key="3">
    <source>
        <dbReference type="EMBL" id="ROT84126.1"/>
    </source>
</evidence>
<accession>A0A3R7T0G8</accession>
<dbReference type="Gene3D" id="3.30.420.10">
    <property type="entry name" value="Ribonuclease H-like superfamily/Ribonuclease H"/>
    <property type="match status" value="1"/>
</dbReference>
<feature type="region of interest" description="Disordered" evidence="1">
    <location>
        <begin position="290"/>
        <end position="316"/>
    </location>
</feature>
<protein>
    <submittedName>
        <fullName evidence="3">Uncharacterized protein</fullName>
    </submittedName>
</protein>
<dbReference type="GO" id="GO:0003676">
    <property type="term" value="F:nucleic acid binding"/>
    <property type="evidence" value="ECO:0007669"/>
    <property type="project" value="InterPro"/>
</dbReference>
<dbReference type="PANTHER" id="PTHR38681:SF1">
    <property type="entry name" value="RETROVIRUS-RELATED POL POLYPROTEIN FROM TRANSPOSON 412-LIKE PROTEIN"/>
    <property type="match status" value="1"/>
</dbReference>
<dbReference type="PANTHER" id="PTHR38681">
    <property type="entry name" value="RETROVIRUS-RELATED POL POLYPROTEIN FROM TRANSPOSON 412-LIKE PROTEIN-RELATED"/>
    <property type="match status" value="1"/>
</dbReference>
<feature type="compositionally biased region" description="Basic and acidic residues" evidence="1">
    <location>
        <begin position="293"/>
        <end position="305"/>
    </location>
</feature>
<gene>
    <name evidence="3" type="ORF">C7M84_022702</name>
</gene>
<keyword evidence="2" id="KW-1133">Transmembrane helix</keyword>
<organism evidence="3 4">
    <name type="scientific">Penaeus vannamei</name>
    <name type="common">Whiteleg shrimp</name>
    <name type="synonym">Litopenaeus vannamei</name>
    <dbReference type="NCBI Taxonomy" id="6689"/>
    <lineage>
        <taxon>Eukaryota</taxon>
        <taxon>Metazoa</taxon>
        <taxon>Ecdysozoa</taxon>
        <taxon>Arthropoda</taxon>
        <taxon>Crustacea</taxon>
        <taxon>Multicrustacea</taxon>
        <taxon>Malacostraca</taxon>
        <taxon>Eumalacostraca</taxon>
        <taxon>Eucarida</taxon>
        <taxon>Decapoda</taxon>
        <taxon>Dendrobranchiata</taxon>
        <taxon>Penaeoidea</taxon>
        <taxon>Penaeidae</taxon>
        <taxon>Penaeus</taxon>
    </lineage>
</organism>
<proteinExistence type="predicted"/>